<dbReference type="Proteomes" id="UP000314294">
    <property type="component" value="Unassembled WGS sequence"/>
</dbReference>
<organism evidence="1 2">
    <name type="scientific">Liparis tanakae</name>
    <name type="common">Tanaka's snailfish</name>
    <dbReference type="NCBI Taxonomy" id="230148"/>
    <lineage>
        <taxon>Eukaryota</taxon>
        <taxon>Metazoa</taxon>
        <taxon>Chordata</taxon>
        <taxon>Craniata</taxon>
        <taxon>Vertebrata</taxon>
        <taxon>Euteleostomi</taxon>
        <taxon>Actinopterygii</taxon>
        <taxon>Neopterygii</taxon>
        <taxon>Teleostei</taxon>
        <taxon>Neoteleostei</taxon>
        <taxon>Acanthomorphata</taxon>
        <taxon>Eupercaria</taxon>
        <taxon>Perciformes</taxon>
        <taxon>Cottioidei</taxon>
        <taxon>Cottales</taxon>
        <taxon>Liparidae</taxon>
        <taxon>Liparis</taxon>
    </lineage>
</organism>
<proteinExistence type="predicted"/>
<reference evidence="1 2" key="1">
    <citation type="submission" date="2019-03" db="EMBL/GenBank/DDBJ databases">
        <title>First draft genome of Liparis tanakae, snailfish: a comprehensive survey of snailfish specific genes.</title>
        <authorList>
            <person name="Kim W."/>
            <person name="Song I."/>
            <person name="Jeong J.-H."/>
            <person name="Kim D."/>
            <person name="Kim S."/>
            <person name="Ryu S."/>
            <person name="Song J.Y."/>
            <person name="Lee S.K."/>
        </authorList>
    </citation>
    <scope>NUCLEOTIDE SEQUENCE [LARGE SCALE GENOMIC DNA]</scope>
    <source>
        <tissue evidence="1">Muscle</tissue>
    </source>
</reference>
<gene>
    <name evidence="1" type="ORF">EYF80_040745</name>
</gene>
<accession>A0A4Z2G640</accession>
<dbReference type="EMBL" id="SRLO01000672">
    <property type="protein sequence ID" value="TNN49037.1"/>
    <property type="molecule type" value="Genomic_DNA"/>
</dbReference>
<evidence type="ECO:0000313" key="2">
    <source>
        <dbReference type="Proteomes" id="UP000314294"/>
    </source>
</evidence>
<evidence type="ECO:0000313" key="1">
    <source>
        <dbReference type="EMBL" id="TNN49037.1"/>
    </source>
</evidence>
<name>A0A4Z2G640_9TELE</name>
<sequence>MQYATLQPITSYLFAGGEKIYNHIFSKADVKARAILRACIQNESKAAEEEESSHAEDSSISGAPAGTQCDQGAAIRPSAAPQCTWLKTDICGDLPQSELQARLSLPFATSLQHTPHIARVTTVTTRHRCGHPVYCIGEETQCDGSALVLLDLKVFIISCKGKYSPSLWGQQNNGVRIEDEASFGPWSHLDS</sequence>
<protein>
    <submittedName>
        <fullName evidence="1">Uncharacterized protein</fullName>
    </submittedName>
</protein>
<comment type="caution">
    <text evidence="1">The sequence shown here is derived from an EMBL/GenBank/DDBJ whole genome shotgun (WGS) entry which is preliminary data.</text>
</comment>
<keyword evidence="2" id="KW-1185">Reference proteome</keyword>
<dbReference type="AlphaFoldDB" id="A0A4Z2G640"/>